<dbReference type="InterPro" id="IPR036397">
    <property type="entry name" value="RNaseH_sf"/>
</dbReference>
<dbReference type="PANTHER" id="PTHR46387:SF2">
    <property type="entry name" value="RIBONUCLEASE HI"/>
    <property type="match status" value="1"/>
</dbReference>
<dbReference type="Proteomes" id="UP000198856">
    <property type="component" value="Unassembled WGS sequence"/>
</dbReference>
<keyword evidence="3" id="KW-1185">Reference proteome</keyword>
<dbReference type="InterPro" id="IPR002156">
    <property type="entry name" value="RNaseH_domain"/>
</dbReference>
<evidence type="ECO:0000313" key="3">
    <source>
        <dbReference type="Proteomes" id="UP000198856"/>
    </source>
</evidence>
<dbReference type="PROSITE" id="PS50879">
    <property type="entry name" value="RNASE_H_1"/>
    <property type="match status" value="1"/>
</dbReference>
<dbReference type="NCBIfam" id="NF041306">
    <property type="entry name" value="RnaseHI_Halo"/>
    <property type="match status" value="1"/>
</dbReference>
<dbReference type="RefSeq" id="WP_092700768.1">
    <property type="nucleotide sequence ID" value="NZ_FNFC01000005.1"/>
</dbReference>
<dbReference type="PANTHER" id="PTHR46387">
    <property type="entry name" value="POLYNUCLEOTIDYL TRANSFERASE, RIBONUCLEASE H-LIKE SUPERFAMILY PROTEIN"/>
    <property type="match status" value="1"/>
</dbReference>
<dbReference type="GO" id="GO:0003676">
    <property type="term" value="F:nucleic acid binding"/>
    <property type="evidence" value="ECO:0007669"/>
    <property type="project" value="InterPro"/>
</dbReference>
<dbReference type="STRING" id="890420.SAMN05216226_10548"/>
<accession>A0A1G8US89</accession>
<reference evidence="2 3" key="1">
    <citation type="submission" date="2016-10" db="EMBL/GenBank/DDBJ databases">
        <authorList>
            <person name="de Groot N.N."/>
        </authorList>
    </citation>
    <scope>NUCLEOTIDE SEQUENCE [LARGE SCALE GENOMIC DNA]</scope>
    <source>
        <strain evidence="2 3">IBRC-M10015</strain>
    </source>
</reference>
<dbReference type="Pfam" id="PF13456">
    <property type="entry name" value="RVT_3"/>
    <property type="match status" value="1"/>
</dbReference>
<dbReference type="InterPro" id="IPR049863">
    <property type="entry name" value="RnhA-like_halobact"/>
</dbReference>
<dbReference type="AlphaFoldDB" id="A0A1G8US89"/>
<dbReference type="CDD" id="cd09279">
    <property type="entry name" value="RNase_HI_like"/>
    <property type="match status" value="1"/>
</dbReference>
<name>A0A1G8US89_9EURY</name>
<sequence length="197" mass="21654">MPVIECDPTLARERLETAGIEPESGNTEHERWRAERGNATAVAYDDKVVVQGGDTARLEGLLRDGGGRAHVYFDGASRGNPGPAAIGWVIVTGDGIATEGNKPIADTTNNRAEYEGLIHALEVADGYGFEEVEVRSDSELVVKQIRGEYDVNSPELREKRVRAMELFAEFDSWSLKHVPRELNERADNLANEAFEDG</sequence>
<dbReference type="SUPFAM" id="SSF53098">
    <property type="entry name" value="Ribonuclease H-like"/>
    <property type="match status" value="1"/>
</dbReference>
<dbReference type="Gene3D" id="3.30.420.10">
    <property type="entry name" value="Ribonuclease H-like superfamily/Ribonuclease H"/>
    <property type="match status" value="1"/>
</dbReference>
<dbReference type="InterPro" id="IPR012337">
    <property type="entry name" value="RNaseH-like_sf"/>
</dbReference>
<dbReference type="EMBL" id="FNFC01000005">
    <property type="protein sequence ID" value="SDJ55810.1"/>
    <property type="molecule type" value="Genomic_DNA"/>
</dbReference>
<dbReference type="OrthoDB" id="52651at2157"/>
<protein>
    <submittedName>
        <fullName evidence="2">Ribonuclease HI</fullName>
    </submittedName>
</protein>
<gene>
    <name evidence="2" type="ORF">SAMN05216226_10548</name>
</gene>
<evidence type="ECO:0000313" key="2">
    <source>
        <dbReference type="EMBL" id="SDJ55810.1"/>
    </source>
</evidence>
<feature type="domain" description="RNase H type-1" evidence="1">
    <location>
        <begin position="65"/>
        <end position="195"/>
    </location>
</feature>
<organism evidence="2 3">
    <name type="scientific">Halovenus aranensis</name>
    <dbReference type="NCBI Taxonomy" id="890420"/>
    <lineage>
        <taxon>Archaea</taxon>
        <taxon>Methanobacteriati</taxon>
        <taxon>Methanobacteriota</taxon>
        <taxon>Stenosarchaea group</taxon>
        <taxon>Halobacteria</taxon>
        <taxon>Halobacteriales</taxon>
        <taxon>Haloarculaceae</taxon>
        <taxon>Halovenus</taxon>
    </lineage>
</organism>
<proteinExistence type="predicted"/>
<evidence type="ECO:0000259" key="1">
    <source>
        <dbReference type="PROSITE" id="PS50879"/>
    </source>
</evidence>
<dbReference type="GO" id="GO:0004523">
    <property type="term" value="F:RNA-DNA hybrid ribonuclease activity"/>
    <property type="evidence" value="ECO:0007669"/>
    <property type="project" value="InterPro"/>
</dbReference>